<dbReference type="PROSITE" id="PS50968">
    <property type="entry name" value="BIOTINYL_LIPOYL"/>
    <property type="match status" value="1"/>
</dbReference>
<evidence type="ECO:0000259" key="2">
    <source>
        <dbReference type="PROSITE" id="PS50968"/>
    </source>
</evidence>
<dbReference type="EMBL" id="JGZU01000003">
    <property type="protein sequence ID" value="KFJ08166.1"/>
    <property type="molecule type" value="Genomic_DNA"/>
</dbReference>
<dbReference type="eggNOG" id="COG0509">
    <property type="taxonomic scope" value="Bacteria"/>
</dbReference>
<evidence type="ECO:0000313" key="3">
    <source>
        <dbReference type="EMBL" id="KFJ08166.1"/>
    </source>
</evidence>
<dbReference type="PANTHER" id="PTHR11715">
    <property type="entry name" value="GLYCINE CLEAVAGE SYSTEM H PROTEIN"/>
    <property type="match status" value="1"/>
</dbReference>
<feature type="domain" description="Lipoyl-binding" evidence="2">
    <location>
        <begin position="38"/>
        <end position="120"/>
    </location>
</feature>
<accession>A0A087EK65</accession>
<organism evidence="3 4">
    <name type="scientific">Bifidobacterium tsurumiense</name>
    <dbReference type="NCBI Taxonomy" id="356829"/>
    <lineage>
        <taxon>Bacteria</taxon>
        <taxon>Bacillati</taxon>
        <taxon>Actinomycetota</taxon>
        <taxon>Actinomycetes</taxon>
        <taxon>Bifidobacteriales</taxon>
        <taxon>Bifidobacteriaceae</taxon>
        <taxon>Bifidobacterium</taxon>
    </lineage>
</organism>
<dbReference type="Proteomes" id="UP000029080">
    <property type="component" value="Unassembled WGS sequence"/>
</dbReference>
<dbReference type="GO" id="GO:0019464">
    <property type="term" value="P:glycine decarboxylation via glycine cleavage system"/>
    <property type="evidence" value="ECO:0007669"/>
    <property type="project" value="InterPro"/>
</dbReference>
<dbReference type="GO" id="GO:0009249">
    <property type="term" value="P:protein lipoylation"/>
    <property type="evidence" value="ECO:0007669"/>
    <property type="project" value="TreeGrafter"/>
</dbReference>
<evidence type="ECO:0000256" key="1">
    <source>
        <dbReference type="ARBA" id="ARBA00022823"/>
    </source>
</evidence>
<gene>
    <name evidence="3" type="ORF">BITS_0493</name>
</gene>
<name>A0A087EK65_9BIFI</name>
<protein>
    <submittedName>
        <fullName evidence="3">Glycine cleavage system H protein</fullName>
    </submittedName>
</protein>
<dbReference type="GO" id="GO:0005829">
    <property type="term" value="C:cytosol"/>
    <property type="evidence" value="ECO:0007669"/>
    <property type="project" value="TreeGrafter"/>
</dbReference>
<dbReference type="InterPro" id="IPR000089">
    <property type="entry name" value="Biotin_lipoyl"/>
</dbReference>
<dbReference type="SUPFAM" id="SSF51230">
    <property type="entry name" value="Single hybrid motif"/>
    <property type="match status" value="1"/>
</dbReference>
<dbReference type="InterPro" id="IPR011053">
    <property type="entry name" value="Single_hybrid_motif"/>
</dbReference>
<keyword evidence="4" id="KW-1185">Reference proteome</keyword>
<proteinExistence type="predicted"/>
<evidence type="ECO:0000313" key="4">
    <source>
        <dbReference type="Proteomes" id="UP000029080"/>
    </source>
</evidence>
<sequence>MLGDMSEREIDEQPLNLDVPEHLQYSDEHVWLDDDDDPAILGMTEYGIERLGELEEVELPESGERFEAGDEIAQLNTEHGQTPVITPVAGVVRYVNNAVNDDPGMVSDDPYGEGWLVKIELDDDEPELLDAASYVAVIRR</sequence>
<keyword evidence="1" id="KW-0450">Lipoyl</keyword>
<comment type="caution">
    <text evidence="3">The sequence shown here is derived from an EMBL/GenBank/DDBJ whole genome shotgun (WGS) entry which is preliminary data.</text>
</comment>
<dbReference type="AlphaFoldDB" id="A0A087EK65"/>
<dbReference type="Pfam" id="PF01597">
    <property type="entry name" value="GCV_H"/>
    <property type="match status" value="1"/>
</dbReference>
<dbReference type="PANTHER" id="PTHR11715:SF3">
    <property type="entry name" value="GLYCINE CLEAVAGE SYSTEM H PROTEIN-RELATED"/>
    <property type="match status" value="1"/>
</dbReference>
<dbReference type="InterPro" id="IPR002930">
    <property type="entry name" value="GCV_H"/>
</dbReference>
<dbReference type="GO" id="GO:0005960">
    <property type="term" value="C:glycine cleavage complex"/>
    <property type="evidence" value="ECO:0007669"/>
    <property type="project" value="InterPro"/>
</dbReference>
<reference evidence="3 4" key="1">
    <citation type="submission" date="2014-03" db="EMBL/GenBank/DDBJ databases">
        <title>Genomics of Bifidobacteria.</title>
        <authorList>
            <person name="Ventura M."/>
            <person name="Milani C."/>
            <person name="Lugli G.A."/>
        </authorList>
    </citation>
    <scope>NUCLEOTIDE SEQUENCE [LARGE SCALE GENOMIC DNA]</scope>
    <source>
        <strain evidence="3 4">JCM 13495</strain>
    </source>
</reference>
<dbReference type="CDD" id="cd06848">
    <property type="entry name" value="GCS_H"/>
    <property type="match status" value="1"/>
</dbReference>
<dbReference type="STRING" id="356829.BITS_0493"/>
<dbReference type="Gene3D" id="2.40.50.100">
    <property type="match status" value="1"/>
</dbReference>
<dbReference type="InterPro" id="IPR033753">
    <property type="entry name" value="GCV_H/Fam206"/>
</dbReference>